<reference evidence="18 19" key="1">
    <citation type="journal article" date="2018" name="Nat. Ecol. Evol.">
        <title>Shark genomes provide insights into elasmobranch evolution and the origin of vertebrates.</title>
        <authorList>
            <person name="Hara Y"/>
            <person name="Yamaguchi K"/>
            <person name="Onimaru K"/>
            <person name="Kadota M"/>
            <person name="Koyanagi M"/>
            <person name="Keeley SD"/>
            <person name="Tatsumi K"/>
            <person name="Tanaka K"/>
            <person name="Motone F"/>
            <person name="Kageyama Y"/>
            <person name="Nozu R"/>
            <person name="Adachi N"/>
            <person name="Nishimura O"/>
            <person name="Nakagawa R"/>
            <person name="Tanegashima C"/>
            <person name="Kiyatake I"/>
            <person name="Matsumoto R"/>
            <person name="Murakumo K"/>
            <person name="Nishida K"/>
            <person name="Terakita A"/>
            <person name="Kuratani S"/>
            <person name="Sato K"/>
            <person name="Hyodo S Kuraku.S."/>
        </authorList>
    </citation>
    <scope>NUCLEOTIDE SEQUENCE [LARGE SCALE GENOMIC DNA]</scope>
</reference>
<dbReference type="InterPro" id="IPR032695">
    <property type="entry name" value="Integrin_dom_sf"/>
</dbReference>
<dbReference type="PRINTS" id="PR01185">
    <property type="entry name" value="INTEGRINA"/>
</dbReference>
<dbReference type="OrthoDB" id="5317514at2759"/>
<dbReference type="OMA" id="HGIGPPF"/>
<evidence type="ECO:0000256" key="3">
    <source>
        <dbReference type="ARBA" id="ARBA00022692"/>
    </source>
</evidence>
<dbReference type="GO" id="GO:0046872">
    <property type="term" value="F:metal ion binding"/>
    <property type="evidence" value="ECO:0007669"/>
    <property type="project" value="UniProtKB-KW"/>
</dbReference>
<dbReference type="SUPFAM" id="SSF53300">
    <property type="entry name" value="vWA-like"/>
    <property type="match status" value="1"/>
</dbReference>
<dbReference type="GO" id="GO:0009897">
    <property type="term" value="C:external side of plasma membrane"/>
    <property type="evidence" value="ECO:0007669"/>
    <property type="project" value="TreeGrafter"/>
</dbReference>
<dbReference type="SUPFAM" id="SSF69179">
    <property type="entry name" value="Integrin domains"/>
    <property type="match status" value="2"/>
</dbReference>
<keyword evidence="3" id="KW-0812">Transmembrane</keyword>
<evidence type="ECO:0000256" key="6">
    <source>
        <dbReference type="ARBA" id="ARBA00022737"/>
    </source>
</evidence>
<keyword evidence="12" id="KW-1015">Disulfide bond</keyword>
<evidence type="ECO:0000256" key="2">
    <source>
        <dbReference type="ARBA" id="ARBA00008054"/>
    </source>
</evidence>
<dbReference type="Gene3D" id="2.130.10.130">
    <property type="entry name" value="Integrin alpha, N-terminal"/>
    <property type="match status" value="2"/>
</dbReference>
<sequence length="880" mass="99071">MPFVSEHKDNMQLGMTLTSNAKDHSFVTCGPLWSHECGSSYYSPGICCKISSNFKSARAFAPAIQRCETFMDIVIVLDGSNSIYPWYEVQNFLINILKKFYIGPGQIRLAIVQYGETAVHEFELRDYKSVHDVVKAARNIQQRGGTETNTAHGIEIARSEAFSIRRGARKEAKKVMIVITDGESHDSPHLKQVIESSEQDNITRYAIAVLGYYNRRGINPRDFLKEIKSIASHPDDKHFFNVSDEAALKDIVDALGARIFSLEGTNVQNETSFQLEMSQAGFSTHFVEDGILLGAVGAYDWTGAVLKQTSHGRVIPPKDAYMKEFPKKLKNHGAYLGYTITSVMPKSGRRWYVSGAPRFNHTGKVIVFTMKNDGSVTIHQSLKGQQIGSYFGSELMPVDVDADGVTDVLLVGAPMFFSDGREKGKIYIYSLSKRGFIFNSFLEISDKSQNSRFGSAIAAVRDLNYDSFNDVVVGAPLEDDHRGAIYVFHGHNKNILKDYKQRIGASEISRGLLYFGRSIHGQLDMNGDGLVDLAVGALGSAVQLWSRSIIQVNASMRFEPRKINIFNKDCKRNGKECSCMSLSVCFTVTAKSPGLQNDSLIIRYNVSIDERRYTPRALFDDNFEKYIHSNISVEPDLETCDQFYFHVLDTLDYVRPIGFILDFGLLDPEYGPVLDDGWPNTTRTTLGFWSDCGEDEHCVPDLGLRARADISGSSQFPFIVENTRRRISVDAWLENKQENSYGTMLNVSFSGNLQFATLIHKDDTEVRIDCNNLARWPNSKVCTVAYPVFRSQSKVAFRLEFEFSRFIFLDNVDISLTVSSDSEEAEETLSDNTYQLYVPVQYEADILLTRDSSPERYDVKSVEELESNGEFDPPFNFTFK</sequence>
<dbReference type="CDD" id="cd01469">
    <property type="entry name" value="vWA_integrins_alpha_subunit"/>
    <property type="match status" value="1"/>
</dbReference>
<evidence type="ECO:0000256" key="8">
    <source>
        <dbReference type="ARBA" id="ARBA00022889"/>
    </source>
</evidence>
<keyword evidence="9" id="KW-1133">Transmembrane helix</keyword>
<dbReference type="GO" id="GO:0008305">
    <property type="term" value="C:integrin complex"/>
    <property type="evidence" value="ECO:0007669"/>
    <property type="project" value="InterPro"/>
</dbReference>
<evidence type="ECO:0000256" key="9">
    <source>
        <dbReference type="ARBA" id="ARBA00022989"/>
    </source>
</evidence>
<feature type="non-terminal residue" evidence="18">
    <location>
        <position position="880"/>
    </location>
</feature>
<dbReference type="GO" id="GO:0007160">
    <property type="term" value="P:cell-matrix adhesion"/>
    <property type="evidence" value="ECO:0007669"/>
    <property type="project" value="TreeGrafter"/>
</dbReference>
<evidence type="ECO:0000256" key="13">
    <source>
        <dbReference type="ARBA" id="ARBA00023170"/>
    </source>
</evidence>
<dbReference type="PRINTS" id="PR00453">
    <property type="entry name" value="VWFADOMAIN"/>
</dbReference>
<keyword evidence="10 16" id="KW-0401">Integrin</keyword>
<keyword evidence="19" id="KW-1185">Reference proteome</keyword>
<dbReference type="AlphaFoldDB" id="A0A401T3U9"/>
<dbReference type="GO" id="GO:0007229">
    <property type="term" value="P:integrin-mediated signaling pathway"/>
    <property type="evidence" value="ECO:0007669"/>
    <property type="project" value="UniProtKB-KW"/>
</dbReference>
<dbReference type="PANTHER" id="PTHR23220">
    <property type="entry name" value="INTEGRIN ALPHA"/>
    <property type="match status" value="1"/>
</dbReference>
<dbReference type="PROSITE" id="PS51470">
    <property type="entry name" value="FG_GAP"/>
    <property type="match status" value="4"/>
</dbReference>
<evidence type="ECO:0000256" key="12">
    <source>
        <dbReference type="ARBA" id="ARBA00023157"/>
    </source>
</evidence>
<gene>
    <name evidence="18" type="ORF">chiPu_0015847</name>
</gene>
<dbReference type="SMART" id="SM00191">
    <property type="entry name" value="Int_alpha"/>
    <property type="match status" value="4"/>
</dbReference>
<keyword evidence="6" id="KW-0677">Repeat</keyword>
<evidence type="ECO:0000256" key="4">
    <source>
        <dbReference type="ARBA" id="ARBA00022723"/>
    </source>
</evidence>
<evidence type="ECO:0000256" key="1">
    <source>
        <dbReference type="ARBA" id="ARBA00004479"/>
    </source>
</evidence>
<evidence type="ECO:0000256" key="11">
    <source>
        <dbReference type="ARBA" id="ARBA00023136"/>
    </source>
</evidence>
<dbReference type="InterPro" id="IPR013517">
    <property type="entry name" value="FG-GAP"/>
</dbReference>
<evidence type="ECO:0000256" key="15">
    <source>
        <dbReference type="PROSITE-ProRule" id="PRU00803"/>
    </source>
</evidence>
<dbReference type="InterPro" id="IPR000413">
    <property type="entry name" value="Integrin_alpha"/>
</dbReference>
<dbReference type="Gene3D" id="3.40.50.410">
    <property type="entry name" value="von Willebrand factor, type A domain"/>
    <property type="match status" value="1"/>
</dbReference>
<organism evidence="18 19">
    <name type="scientific">Chiloscyllium punctatum</name>
    <name type="common">Brownbanded bambooshark</name>
    <name type="synonym">Hemiscyllium punctatum</name>
    <dbReference type="NCBI Taxonomy" id="137246"/>
    <lineage>
        <taxon>Eukaryota</taxon>
        <taxon>Metazoa</taxon>
        <taxon>Chordata</taxon>
        <taxon>Craniata</taxon>
        <taxon>Vertebrata</taxon>
        <taxon>Chondrichthyes</taxon>
        <taxon>Elasmobranchii</taxon>
        <taxon>Galeomorphii</taxon>
        <taxon>Galeoidea</taxon>
        <taxon>Orectolobiformes</taxon>
        <taxon>Hemiscylliidae</taxon>
        <taxon>Chiloscyllium</taxon>
    </lineage>
</organism>
<evidence type="ECO:0000313" key="18">
    <source>
        <dbReference type="EMBL" id="GCC37343.1"/>
    </source>
</evidence>
<dbReference type="Proteomes" id="UP000287033">
    <property type="component" value="Unassembled WGS sequence"/>
</dbReference>
<dbReference type="GO" id="GO:0005178">
    <property type="term" value="F:integrin binding"/>
    <property type="evidence" value="ECO:0007669"/>
    <property type="project" value="TreeGrafter"/>
</dbReference>
<keyword evidence="14" id="KW-0325">Glycoprotein</keyword>
<comment type="similarity">
    <text evidence="2 16">Belongs to the integrin alpha chain family.</text>
</comment>
<evidence type="ECO:0000313" key="19">
    <source>
        <dbReference type="Proteomes" id="UP000287033"/>
    </source>
</evidence>
<dbReference type="GO" id="GO:0033627">
    <property type="term" value="P:cell adhesion mediated by integrin"/>
    <property type="evidence" value="ECO:0007669"/>
    <property type="project" value="TreeGrafter"/>
</dbReference>
<dbReference type="InterPro" id="IPR048285">
    <property type="entry name" value="Integrin_alpha_Ig-like_2"/>
</dbReference>
<protein>
    <recommendedName>
        <fullName evidence="17">VWFA domain-containing protein</fullName>
    </recommendedName>
</protein>
<evidence type="ECO:0000256" key="5">
    <source>
        <dbReference type="ARBA" id="ARBA00022729"/>
    </source>
</evidence>
<dbReference type="FunFam" id="3.40.50.410:FF:000012">
    <property type="entry name" value="Integrin, alpha 10"/>
    <property type="match status" value="1"/>
</dbReference>
<comment type="caution">
    <text evidence="18">The sequence shown here is derived from an EMBL/GenBank/DDBJ whole genome shotgun (WGS) entry which is preliminary data.</text>
</comment>
<evidence type="ECO:0000256" key="10">
    <source>
        <dbReference type="ARBA" id="ARBA00023037"/>
    </source>
</evidence>
<dbReference type="PROSITE" id="PS50234">
    <property type="entry name" value="VWFA"/>
    <property type="match status" value="1"/>
</dbReference>
<keyword evidence="7" id="KW-0106">Calcium</keyword>
<feature type="repeat" description="FG-GAP" evidence="15">
    <location>
        <begin position="439"/>
        <end position="497"/>
    </location>
</feature>
<dbReference type="Gene3D" id="2.60.40.1510">
    <property type="entry name" value="ntegrin, alpha v. Chain A, domain 3"/>
    <property type="match status" value="1"/>
</dbReference>
<evidence type="ECO:0000256" key="7">
    <source>
        <dbReference type="ARBA" id="ARBA00022837"/>
    </source>
</evidence>
<dbReference type="Pfam" id="PF20805">
    <property type="entry name" value="Integrin_A_Ig_2"/>
    <property type="match status" value="1"/>
</dbReference>
<keyword evidence="8 16" id="KW-0130">Cell adhesion</keyword>
<dbReference type="EMBL" id="BEZZ01000983">
    <property type="protein sequence ID" value="GCC37343.1"/>
    <property type="molecule type" value="Genomic_DNA"/>
</dbReference>
<feature type="repeat" description="FG-GAP" evidence="15">
    <location>
        <begin position="377"/>
        <end position="438"/>
    </location>
</feature>
<keyword evidence="13 16" id="KW-0675">Receptor</keyword>
<dbReference type="Pfam" id="PF00092">
    <property type="entry name" value="VWA"/>
    <property type="match status" value="1"/>
</dbReference>
<comment type="subcellular location">
    <subcellularLocation>
        <location evidence="1 16">Membrane</location>
        <topology evidence="1 16">Single-pass type I membrane protein</topology>
    </subcellularLocation>
</comment>
<dbReference type="SUPFAM" id="SSF69318">
    <property type="entry name" value="Integrin alpha N-terminal domain"/>
    <property type="match status" value="1"/>
</dbReference>
<dbReference type="PANTHER" id="PTHR23220:SF21">
    <property type="entry name" value="INTEGRIN ALPHA-11"/>
    <property type="match status" value="1"/>
</dbReference>
<feature type="repeat" description="FG-GAP" evidence="15">
    <location>
        <begin position="266"/>
        <end position="317"/>
    </location>
</feature>
<dbReference type="InterPro" id="IPR028994">
    <property type="entry name" value="Integrin_alpha_N"/>
</dbReference>
<keyword evidence="4" id="KW-0479">Metal-binding</keyword>
<dbReference type="GO" id="GO:0098609">
    <property type="term" value="P:cell-cell adhesion"/>
    <property type="evidence" value="ECO:0007669"/>
    <property type="project" value="TreeGrafter"/>
</dbReference>
<dbReference type="SMART" id="SM00327">
    <property type="entry name" value="VWA"/>
    <property type="match status" value="1"/>
</dbReference>
<dbReference type="Gene3D" id="2.60.40.1460">
    <property type="entry name" value="Integrin domains. Chain A, domain 2"/>
    <property type="match status" value="1"/>
</dbReference>
<name>A0A401T3U9_CHIPU</name>
<proteinExistence type="inferred from homology"/>
<evidence type="ECO:0000256" key="14">
    <source>
        <dbReference type="ARBA" id="ARBA00023180"/>
    </source>
</evidence>
<evidence type="ECO:0000256" key="16">
    <source>
        <dbReference type="RuleBase" id="RU003762"/>
    </source>
</evidence>
<dbReference type="Pfam" id="PF01839">
    <property type="entry name" value="FG-GAP"/>
    <property type="match status" value="2"/>
</dbReference>
<dbReference type="InterPro" id="IPR002035">
    <property type="entry name" value="VWF_A"/>
</dbReference>
<dbReference type="InterPro" id="IPR013649">
    <property type="entry name" value="Integrin_alpha_Ig-like_1"/>
</dbReference>
<keyword evidence="11" id="KW-0472">Membrane</keyword>
<accession>A0A401T3U9</accession>
<dbReference type="InterPro" id="IPR013519">
    <property type="entry name" value="Int_alpha_beta-p"/>
</dbReference>
<keyword evidence="5" id="KW-0732">Signal</keyword>
<feature type="repeat" description="FG-GAP" evidence="15">
    <location>
        <begin position="501"/>
        <end position="561"/>
    </location>
</feature>
<dbReference type="STRING" id="137246.A0A401T3U9"/>
<evidence type="ECO:0000259" key="17">
    <source>
        <dbReference type="PROSITE" id="PS50234"/>
    </source>
</evidence>
<dbReference type="Pfam" id="PF08441">
    <property type="entry name" value="Integrin_A_Ig_1"/>
    <property type="match status" value="1"/>
</dbReference>
<feature type="domain" description="VWFA" evidence="17">
    <location>
        <begin position="72"/>
        <end position="255"/>
    </location>
</feature>
<dbReference type="InterPro" id="IPR036465">
    <property type="entry name" value="vWFA_dom_sf"/>
</dbReference>